<comment type="cofactor">
    <cofactor evidence="1">
        <name>NAD(+)</name>
        <dbReference type="ChEBI" id="CHEBI:57540"/>
    </cofactor>
</comment>
<evidence type="ECO:0000259" key="8">
    <source>
        <dbReference type="Pfam" id="PF24621"/>
    </source>
</evidence>
<dbReference type="InterPro" id="IPR056179">
    <property type="entry name" value="DHQS_C"/>
</dbReference>
<dbReference type="AlphaFoldDB" id="A0A7C9UWB3"/>
<dbReference type="Proteomes" id="UP000480684">
    <property type="component" value="Unassembled WGS sequence"/>
</dbReference>
<dbReference type="PANTHER" id="PTHR43622">
    <property type="entry name" value="3-DEHYDROQUINATE SYNTHASE"/>
    <property type="match status" value="1"/>
</dbReference>
<evidence type="ECO:0000256" key="5">
    <source>
        <dbReference type="ARBA" id="ARBA00023239"/>
    </source>
</evidence>
<dbReference type="InterPro" id="IPR050071">
    <property type="entry name" value="Dehydroquinate_synthase"/>
</dbReference>
<dbReference type="PANTHER" id="PTHR43622:SF1">
    <property type="entry name" value="3-DEHYDROQUINATE SYNTHASE"/>
    <property type="match status" value="1"/>
</dbReference>
<dbReference type="GO" id="GO:0009073">
    <property type="term" value="P:aromatic amino acid family biosynthetic process"/>
    <property type="evidence" value="ECO:0007669"/>
    <property type="project" value="InterPro"/>
</dbReference>
<dbReference type="Pfam" id="PF01761">
    <property type="entry name" value="DHQ_synthase"/>
    <property type="match status" value="1"/>
</dbReference>
<keyword evidence="4" id="KW-0520">NAD</keyword>
<evidence type="ECO:0000313" key="10">
    <source>
        <dbReference type="Proteomes" id="UP000480684"/>
    </source>
</evidence>
<evidence type="ECO:0000256" key="3">
    <source>
        <dbReference type="ARBA" id="ARBA00022723"/>
    </source>
</evidence>
<gene>
    <name evidence="9" type="ORF">G4223_15660</name>
</gene>
<dbReference type="InterPro" id="IPR030963">
    <property type="entry name" value="DHQ_synth_fam"/>
</dbReference>
<keyword evidence="10" id="KW-1185">Reference proteome</keyword>
<dbReference type="CDD" id="cd08195">
    <property type="entry name" value="DHQS"/>
    <property type="match status" value="1"/>
</dbReference>
<evidence type="ECO:0000256" key="4">
    <source>
        <dbReference type="ARBA" id="ARBA00023027"/>
    </source>
</evidence>
<reference evidence="9 10" key="1">
    <citation type="submission" date="2020-02" db="EMBL/GenBank/DDBJ databases">
        <authorList>
            <person name="Dziuba M."/>
            <person name="Kuznetsov B."/>
            <person name="Mardanov A."/>
            <person name="Ravin N."/>
            <person name="Grouzdev D."/>
        </authorList>
    </citation>
    <scope>NUCLEOTIDE SEQUENCE [LARGE SCALE GENOMIC DNA]</scope>
    <source>
        <strain evidence="9 10">SpK</strain>
    </source>
</reference>
<evidence type="ECO:0000256" key="1">
    <source>
        <dbReference type="ARBA" id="ARBA00001911"/>
    </source>
</evidence>
<dbReference type="Gene3D" id="3.40.50.1970">
    <property type="match status" value="1"/>
</dbReference>
<accession>A0A7C9UWB3</accession>
<sequence length="350" mass="37994">MIIQSHKGPYHVHMNAGLPAELAAGKGRFLIDRNVAALHADRLAAPLASGRVVLIDATEENKSIEAMPATIDRLMATGVKRDHVLVAVGGGIVQDITCFLAANMFRGMDWVFAPTTLLAQCDSCIGSKSSINAGGAKNLLGTFTPPRQVFIDPGYLDTLDQREIRSGVGEMLKVHAIAGPDHFARIAAAFDALFTDRAVLARFIRRSLEVKQGYIERDEFDRGIRNIFNYGHTTGHAIEAATHFGIPHGIAVAMGMDLANHIARRSGVAPEAVFRSMHGTLRRAYAGYEELEVPLEDFFAAAAKDKKNRSGDQIAFILPDAQANIVKHPLAVTDSLRAAVAEFFAEERKN</sequence>
<dbReference type="InterPro" id="IPR030960">
    <property type="entry name" value="DHQS/DOIS_N"/>
</dbReference>
<dbReference type="Gene3D" id="1.20.1090.10">
    <property type="entry name" value="Dehydroquinate synthase-like - alpha domain"/>
    <property type="match status" value="1"/>
</dbReference>
<dbReference type="NCBIfam" id="TIGR04425">
    <property type="entry name" value="P_lya_rel_AroB"/>
    <property type="match status" value="1"/>
</dbReference>
<evidence type="ECO:0000256" key="2">
    <source>
        <dbReference type="ARBA" id="ARBA00001941"/>
    </source>
</evidence>
<keyword evidence="3" id="KW-0479">Metal-binding</keyword>
<dbReference type="InterPro" id="IPR030957">
    <property type="entry name" value="Put_AroB"/>
</dbReference>
<dbReference type="GO" id="GO:0003856">
    <property type="term" value="F:3-dehydroquinate synthase activity"/>
    <property type="evidence" value="ECO:0007669"/>
    <property type="project" value="TreeGrafter"/>
</dbReference>
<protein>
    <submittedName>
        <fullName evidence="9">Iron-containing alcohol dehydrogenase</fullName>
    </submittedName>
</protein>
<comment type="cofactor">
    <cofactor evidence="2">
        <name>Co(2+)</name>
        <dbReference type="ChEBI" id="CHEBI:48828"/>
    </cofactor>
</comment>
<dbReference type="EMBL" id="JAAIYP010000042">
    <property type="protein sequence ID" value="NFV81546.1"/>
    <property type="molecule type" value="Genomic_DNA"/>
</dbReference>
<organism evidence="9 10">
    <name type="scientific">Magnetospirillum aberrantis SpK</name>
    <dbReference type="NCBI Taxonomy" id="908842"/>
    <lineage>
        <taxon>Bacteria</taxon>
        <taxon>Pseudomonadati</taxon>
        <taxon>Pseudomonadota</taxon>
        <taxon>Alphaproteobacteria</taxon>
        <taxon>Rhodospirillales</taxon>
        <taxon>Rhodospirillaceae</taxon>
        <taxon>Magnetospirillum</taxon>
    </lineage>
</organism>
<comment type="caution">
    <text evidence="9">The sequence shown here is derived from an EMBL/GenBank/DDBJ whole genome shotgun (WGS) entry which is preliminary data.</text>
</comment>
<feature type="domain" description="3-dehydroquinate synthase C-terminal" evidence="8">
    <location>
        <begin position="167"/>
        <end position="308"/>
    </location>
</feature>
<evidence type="ECO:0000313" key="9">
    <source>
        <dbReference type="EMBL" id="NFV81546.1"/>
    </source>
</evidence>
<evidence type="ECO:0000259" key="7">
    <source>
        <dbReference type="Pfam" id="PF01761"/>
    </source>
</evidence>
<keyword evidence="6" id="KW-0170">Cobalt</keyword>
<name>A0A7C9UWB3_9PROT</name>
<evidence type="ECO:0000256" key="6">
    <source>
        <dbReference type="ARBA" id="ARBA00023285"/>
    </source>
</evidence>
<dbReference type="GO" id="GO:0046872">
    <property type="term" value="F:metal ion binding"/>
    <property type="evidence" value="ECO:0007669"/>
    <property type="project" value="UniProtKB-KW"/>
</dbReference>
<dbReference type="SUPFAM" id="SSF56796">
    <property type="entry name" value="Dehydroquinate synthase-like"/>
    <property type="match status" value="1"/>
</dbReference>
<dbReference type="PIRSF" id="PIRSF001455">
    <property type="entry name" value="DHQ_synth"/>
    <property type="match status" value="1"/>
</dbReference>
<proteinExistence type="predicted"/>
<dbReference type="Pfam" id="PF24621">
    <property type="entry name" value="DHQS_C"/>
    <property type="match status" value="1"/>
</dbReference>
<keyword evidence="5" id="KW-0456">Lyase</keyword>
<feature type="domain" description="3-dehydroquinate synthase N-terminal" evidence="7">
    <location>
        <begin position="53"/>
        <end position="165"/>
    </location>
</feature>